<comment type="caution">
    <text evidence="4">The sequence shown here is derived from an EMBL/GenBank/DDBJ whole genome shotgun (WGS) entry which is preliminary data.</text>
</comment>
<dbReference type="InterPro" id="IPR022271">
    <property type="entry name" value="Lipocalin_ApoD"/>
</dbReference>
<name>A0ABS1MH73_9NOCA</name>
<dbReference type="Proteomes" id="UP000602198">
    <property type="component" value="Unassembled WGS sequence"/>
</dbReference>
<protein>
    <submittedName>
        <fullName evidence="4">Lipocalin family protein</fullName>
    </submittedName>
</protein>
<keyword evidence="5" id="KW-1185">Reference proteome</keyword>
<dbReference type="Pfam" id="PF08212">
    <property type="entry name" value="Lipocalin_2"/>
    <property type="match status" value="1"/>
</dbReference>
<evidence type="ECO:0000313" key="5">
    <source>
        <dbReference type="Proteomes" id="UP000602198"/>
    </source>
</evidence>
<feature type="signal peptide" evidence="2">
    <location>
        <begin position="1"/>
        <end position="31"/>
    </location>
</feature>
<dbReference type="PANTHER" id="PTHR10612">
    <property type="entry name" value="APOLIPOPROTEIN D"/>
    <property type="match status" value="1"/>
</dbReference>
<dbReference type="RefSeq" id="WP_201954901.1">
    <property type="nucleotide sequence ID" value="NZ_JAERRJ010000014.1"/>
</dbReference>
<feature type="chain" id="PRO_5045015538" evidence="2">
    <location>
        <begin position="32"/>
        <end position="206"/>
    </location>
</feature>
<dbReference type="SUPFAM" id="SSF50814">
    <property type="entry name" value="Lipocalins"/>
    <property type="match status" value="1"/>
</dbReference>
<dbReference type="InterPro" id="IPR000566">
    <property type="entry name" value="Lipocln_cytosolic_FA-bd_dom"/>
</dbReference>
<proteinExistence type="inferred from homology"/>
<organism evidence="4 5">
    <name type="scientific">Nocardia acididurans</name>
    <dbReference type="NCBI Taxonomy" id="2802282"/>
    <lineage>
        <taxon>Bacteria</taxon>
        <taxon>Bacillati</taxon>
        <taxon>Actinomycetota</taxon>
        <taxon>Actinomycetes</taxon>
        <taxon>Mycobacteriales</taxon>
        <taxon>Nocardiaceae</taxon>
        <taxon>Nocardia</taxon>
    </lineage>
</organism>
<dbReference type="PIRSF" id="PIRSF036893">
    <property type="entry name" value="Lipocalin_ApoD"/>
    <property type="match status" value="1"/>
</dbReference>
<evidence type="ECO:0000256" key="1">
    <source>
        <dbReference type="ARBA" id="ARBA00006889"/>
    </source>
</evidence>
<keyword evidence="2" id="KW-0732">Signal</keyword>
<evidence type="ECO:0000313" key="4">
    <source>
        <dbReference type="EMBL" id="MBL1079014.1"/>
    </source>
</evidence>
<dbReference type="Gene3D" id="2.40.128.20">
    <property type="match status" value="1"/>
</dbReference>
<gene>
    <name evidence="4" type="ORF">JK358_31885</name>
</gene>
<evidence type="ECO:0000256" key="2">
    <source>
        <dbReference type="PIRNR" id="PIRNR036893"/>
    </source>
</evidence>
<dbReference type="CDD" id="cd19438">
    <property type="entry name" value="lipocalin_Blc-like"/>
    <property type="match status" value="1"/>
</dbReference>
<feature type="domain" description="Lipocalin/cytosolic fatty-acid binding" evidence="3">
    <location>
        <begin position="52"/>
        <end position="188"/>
    </location>
</feature>
<sequence>MHTHPFRRHRWLPRSIPLLALVACAPLAAHAAATPPASVVPVAASPAPVAALEVSRYTGTWLQLAAIPQPFSLACALDTRAEYGTAPGGLTVRNSCTTRFGTRDERVGFARVTDPSTNAQLAVTFRAEADPATNYVVTALDPEYRWALVVNPGRTAGFVLSREPVLEADQWAAVRAGISTAGMDACLFLTSPITGGRDGIEPLCAR</sequence>
<dbReference type="PANTHER" id="PTHR10612:SF34">
    <property type="entry name" value="APOLIPOPROTEIN D"/>
    <property type="match status" value="1"/>
</dbReference>
<comment type="similarity">
    <text evidence="1 2">Belongs to the calycin superfamily. Lipocalin family.</text>
</comment>
<dbReference type="InterPro" id="IPR012674">
    <property type="entry name" value="Calycin"/>
</dbReference>
<dbReference type="InterPro" id="IPR047202">
    <property type="entry name" value="Lipocalin_Blc-like_dom"/>
</dbReference>
<accession>A0ABS1MH73</accession>
<dbReference type="EMBL" id="JAERRJ010000014">
    <property type="protein sequence ID" value="MBL1079014.1"/>
    <property type="molecule type" value="Genomic_DNA"/>
</dbReference>
<reference evidence="4 5" key="1">
    <citation type="submission" date="2021-01" db="EMBL/GenBank/DDBJ databases">
        <title>WGS of actinomycetes isolated from Thailand.</title>
        <authorList>
            <person name="Thawai C."/>
        </authorList>
    </citation>
    <scope>NUCLEOTIDE SEQUENCE [LARGE SCALE GENOMIC DNA]</scope>
    <source>
        <strain evidence="4 5">LPG 2</strain>
    </source>
</reference>
<evidence type="ECO:0000259" key="3">
    <source>
        <dbReference type="Pfam" id="PF08212"/>
    </source>
</evidence>